<dbReference type="Proteomes" id="UP000256869">
    <property type="component" value="Unassembled WGS sequence"/>
</dbReference>
<dbReference type="GO" id="GO:0005886">
    <property type="term" value="C:plasma membrane"/>
    <property type="evidence" value="ECO:0007669"/>
    <property type="project" value="UniProtKB-SubCell"/>
</dbReference>
<evidence type="ECO:0000256" key="7">
    <source>
        <dbReference type="RuleBase" id="RU363032"/>
    </source>
</evidence>
<gene>
    <name evidence="9" type="ORF">DFP95_10188</name>
</gene>
<feature type="domain" description="ABC transmembrane type-1" evidence="8">
    <location>
        <begin position="68"/>
        <end position="280"/>
    </location>
</feature>
<dbReference type="PANTHER" id="PTHR30193:SF37">
    <property type="entry name" value="INNER MEMBRANE ABC TRANSPORTER PERMEASE PROTEIN YCJO"/>
    <property type="match status" value="1"/>
</dbReference>
<accession>A0A3D9IUZ8</accession>
<evidence type="ECO:0000313" key="10">
    <source>
        <dbReference type="Proteomes" id="UP000256869"/>
    </source>
</evidence>
<evidence type="ECO:0000256" key="1">
    <source>
        <dbReference type="ARBA" id="ARBA00004651"/>
    </source>
</evidence>
<feature type="transmembrane region" description="Helical" evidence="7">
    <location>
        <begin position="200"/>
        <end position="224"/>
    </location>
</feature>
<keyword evidence="3" id="KW-1003">Cell membrane</keyword>
<dbReference type="CDD" id="cd06261">
    <property type="entry name" value="TM_PBP2"/>
    <property type="match status" value="1"/>
</dbReference>
<dbReference type="Pfam" id="PF00528">
    <property type="entry name" value="BPD_transp_1"/>
    <property type="match status" value="1"/>
</dbReference>
<dbReference type="InterPro" id="IPR051393">
    <property type="entry name" value="ABC_transporter_permease"/>
</dbReference>
<evidence type="ECO:0000256" key="3">
    <source>
        <dbReference type="ARBA" id="ARBA00022475"/>
    </source>
</evidence>
<feature type="transmembrane region" description="Helical" evidence="7">
    <location>
        <begin position="105"/>
        <end position="125"/>
    </location>
</feature>
<reference evidence="9 10" key="1">
    <citation type="submission" date="2018-07" db="EMBL/GenBank/DDBJ databases">
        <title>Genomic Encyclopedia of Type Strains, Phase III (KMG-III): the genomes of soil and plant-associated and newly described type strains.</title>
        <authorList>
            <person name="Whitman W."/>
        </authorList>
    </citation>
    <scope>NUCLEOTIDE SEQUENCE [LARGE SCALE GENOMIC DNA]</scope>
    <source>
        <strain evidence="9 10">CECT 8236</strain>
    </source>
</reference>
<dbReference type="InterPro" id="IPR000515">
    <property type="entry name" value="MetI-like"/>
</dbReference>
<evidence type="ECO:0000256" key="5">
    <source>
        <dbReference type="ARBA" id="ARBA00022989"/>
    </source>
</evidence>
<comment type="caution">
    <text evidence="9">The sequence shown here is derived from an EMBL/GenBank/DDBJ whole genome shotgun (WGS) entry which is preliminary data.</text>
</comment>
<keyword evidence="5 7" id="KW-1133">Transmembrane helix</keyword>
<evidence type="ECO:0000259" key="8">
    <source>
        <dbReference type="PROSITE" id="PS50928"/>
    </source>
</evidence>
<feature type="transmembrane region" description="Helical" evidence="7">
    <location>
        <begin position="259"/>
        <end position="280"/>
    </location>
</feature>
<keyword evidence="4 7" id="KW-0812">Transmembrane</keyword>
<dbReference type="PROSITE" id="PS50928">
    <property type="entry name" value="ABC_TM1"/>
    <property type="match status" value="1"/>
</dbReference>
<comment type="similarity">
    <text evidence="7">Belongs to the binding-protein-dependent transport system permease family.</text>
</comment>
<evidence type="ECO:0000256" key="4">
    <source>
        <dbReference type="ARBA" id="ARBA00022692"/>
    </source>
</evidence>
<dbReference type="AlphaFoldDB" id="A0A3D9IUZ8"/>
<sequence length="292" mass="32559">MKNALRNPAAYLMFIIPTIALYGLFFLYPMFSSVFYAFTNWNGLEETKFMGWANFETAFGDRNFRSAIINNMYFIVFSVGLQVPVIVLFALLISNVKRFKGFYKTTVFIPSILSTSVIGILWGFIYDPDIGPISAGLKFFGIEPIYWLADSKWAMIAILLTNAWQWVGFYIVLILAAILAIPKDIDEAAAIDGANATQRAWYLTIPLIKPIISVVVMLSIAGAMRVVDIVLVMTNGGPAGSTEVMASYMVNKAIKYGDYGYGMALSIIIFAFALVFTAIYQLTLGKTERIEY</sequence>
<feature type="transmembrane region" description="Helical" evidence="7">
    <location>
        <begin position="153"/>
        <end position="179"/>
    </location>
</feature>
<dbReference type="OrthoDB" id="152280at2"/>
<name>A0A3D9IUZ8_9BACL</name>
<feature type="transmembrane region" description="Helical" evidence="7">
    <location>
        <begin position="72"/>
        <end position="93"/>
    </location>
</feature>
<dbReference type="EMBL" id="QRDY01000001">
    <property type="protein sequence ID" value="RED65600.1"/>
    <property type="molecule type" value="Genomic_DNA"/>
</dbReference>
<proteinExistence type="inferred from homology"/>
<evidence type="ECO:0000256" key="2">
    <source>
        <dbReference type="ARBA" id="ARBA00022448"/>
    </source>
</evidence>
<dbReference type="RefSeq" id="WP_115990584.1">
    <property type="nucleotide sequence ID" value="NZ_QRDY01000001.1"/>
</dbReference>
<dbReference type="GO" id="GO:0055085">
    <property type="term" value="P:transmembrane transport"/>
    <property type="evidence" value="ECO:0007669"/>
    <property type="project" value="InterPro"/>
</dbReference>
<keyword evidence="2 7" id="KW-0813">Transport</keyword>
<feature type="transmembrane region" description="Helical" evidence="7">
    <location>
        <begin position="12"/>
        <end position="38"/>
    </location>
</feature>
<dbReference type="InterPro" id="IPR035906">
    <property type="entry name" value="MetI-like_sf"/>
</dbReference>
<dbReference type="Gene3D" id="1.10.3720.10">
    <property type="entry name" value="MetI-like"/>
    <property type="match status" value="1"/>
</dbReference>
<protein>
    <submittedName>
        <fullName evidence="9">Carbohydrate ABC transporter membrane protein 1 (CUT1 family)</fullName>
    </submittedName>
</protein>
<dbReference type="PANTHER" id="PTHR30193">
    <property type="entry name" value="ABC TRANSPORTER PERMEASE PROTEIN"/>
    <property type="match status" value="1"/>
</dbReference>
<dbReference type="SUPFAM" id="SSF161098">
    <property type="entry name" value="MetI-like"/>
    <property type="match status" value="1"/>
</dbReference>
<dbReference type="SUPFAM" id="SSF160964">
    <property type="entry name" value="MalF N-terminal region-like"/>
    <property type="match status" value="1"/>
</dbReference>
<keyword evidence="6 7" id="KW-0472">Membrane</keyword>
<evidence type="ECO:0000313" key="9">
    <source>
        <dbReference type="EMBL" id="RED65600.1"/>
    </source>
</evidence>
<organism evidence="9 10">
    <name type="scientific">Cohnella lupini</name>
    <dbReference type="NCBI Taxonomy" id="1294267"/>
    <lineage>
        <taxon>Bacteria</taxon>
        <taxon>Bacillati</taxon>
        <taxon>Bacillota</taxon>
        <taxon>Bacilli</taxon>
        <taxon>Bacillales</taxon>
        <taxon>Paenibacillaceae</taxon>
        <taxon>Cohnella</taxon>
    </lineage>
</organism>
<keyword evidence="10" id="KW-1185">Reference proteome</keyword>
<comment type="subcellular location">
    <subcellularLocation>
        <location evidence="1 7">Cell membrane</location>
        <topology evidence="1 7">Multi-pass membrane protein</topology>
    </subcellularLocation>
</comment>
<evidence type="ECO:0000256" key="6">
    <source>
        <dbReference type="ARBA" id="ARBA00023136"/>
    </source>
</evidence>